<dbReference type="VEuPathDB" id="FungiDB:PPTG_17076"/>
<name>W2IV62_PHYNI</name>
<dbReference type="Proteomes" id="UP000053864">
    <property type="component" value="Unassembled WGS sequence"/>
</dbReference>
<dbReference type="SUPFAM" id="SSF54160">
    <property type="entry name" value="Chromo domain-like"/>
    <property type="match status" value="1"/>
</dbReference>
<proteinExistence type="predicted"/>
<dbReference type="Gene3D" id="2.40.50.40">
    <property type="match status" value="1"/>
</dbReference>
<organism evidence="2">
    <name type="scientific">Phytophthora nicotianae</name>
    <name type="common">Potato buckeye rot agent</name>
    <name type="synonym">Phytophthora parasitica</name>
    <dbReference type="NCBI Taxonomy" id="4792"/>
    <lineage>
        <taxon>Eukaryota</taxon>
        <taxon>Sar</taxon>
        <taxon>Stramenopiles</taxon>
        <taxon>Oomycota</taxon>
        <taxon>Peronosporomycetes</taxon>
        <taxon>Peronosporales</taxon>
        <taxon>Peronosporaceae</taxon>
        <taxon>Phytophthora</taxon>
    </lineage>
</organism>
<accession>W2IV62</accession>
<dbReference type="AlphaFoldDB" id="W2IV62"/>
<gene>
    <name evidence="2" type="ORF">L916_10348</name>
</gene>
<feature type="domain" description="Chromo" evidence="1">
    <location>
        <begin position="200"/>
        <end position="250"/>
    </location>
</feature>
<dbReference type="EMBL" id="KI673436">
    <property type="protein sequence ID" value="ETL38030.1"/>
    <property type="molecule type" value="Genomic_DNA"/>
</dbReference>
<dbReference type="InterPro" id="IPR016197">
    <property type="entry name" value="Chromo-like_dom_sf"/>
</dbReference>
<evidence type="ECO:0000259" key="1">
    <source>
        <dbReference type="PROSITE" id="PS50013"/>
    </source>
</evidence>
<dbReference type="InterPro" id="IPR000953">
    <property type="entry name" value="Chromo/chromo_shadow_dom"/>
</dbReference>
<reference evidence="2" key="1">
    <citation type="submission" date="2013-11" db="EMBL/GenBank/DDBJ databases">
        <title>The Genome Sequence of Phytophthora parasitica CJ05E6.</title>
        <authorList>
            <consortium name="The Broad Institute Genomics Platform"/>
            <person name="Russ C."/>
            <person name="Tyler B."/>
            <person name="Panabieres F."/>
            <person name="Shan W."/>
            <person name="Tripathy S."/>
            <person name="Grunwald N."/>
            <person name="Machado M."/>
            <person name="Johnson C.S."/>
            <person name="Arredondo F."/>
            <person name="Hong C."/>
            <person name="Coffey M."/>
            <person name="Young S.K."/>
            <person name="Zeng Q."/>
            <person name="Gargeya S."/>
            <person name="Fitzgerald M."/>
            <person name="Abouelleil A."/>
            <person name="Alvarado L."/>
            <person name="Chapman S.B."/>
            <person name="Gainer-Dewar J."/>
            <person name="Goldberg J."/>
            <person name="Griggs A."/>
            <person name="Gujja S."/>
            <person name="Hansen M."/>
            <person name="Howarth C."/>
            <person name="Imamovic A."/>
            <person name="Ireland A."/>
            <person name="Larimer J."/>
            <person name="McCowan C."/>
            <person name="Murphy C."/>
            <person name="Pearson M."/>
            <person name="Poon T.W."/>
            <person name="Priest M."/>
            <person name="Roberts A."/>
            <person name="Saif S."/>
            <person name="Shea T."/>
            <person name="Sykes S."/>
            <person name="Wortman J."/>
            <person name="Nusbaum C."/>
            <person name="Birren B."/>
        </authorList>
    </citation>
    <scope>NUCLEOTIDE SEQUENCE [LARGE SCALE GENOMIC DNA]</scope>
    <source>
        <strain evidence="2">CJ05E6</strain>
    </source>
</reference>
<sequence length="264" mass="29592">MPPSNSHQPDKDVIQVFRALLLEYGLGMHEWPYLLPAVQANLNHTPVRSLAGHAPVDVFTGLPASSALDMVVVRPSASRTEQVIELGNISDHLERLRKSLHAMHREVTDAKERKQLQDMRAHKGAPANFDIGDFVLWSRIDERLPRTSCWVNGSAHSRIENLVTGRTYEVHASRLKFYADADLNTNEELLELVSNQGMVLGVEGFSGHRLNQQLKRWELLVAWTGLQAIENSWEPIITLLQDVPVRVRDYVSSSGDADLQAPLG</sequence>
<evidence type="ECO:0000313" key="2">
    <source>
        <dbReference type="EMBL" id="ETL38030.1"/>
    </source>
</evidence>
<dbReference type="PROSITE" id="PS50013">
    <property type="entry name" value="CHROMO_2"/>
    <property type="match status" value="1"/>
</dbReference>
<protein>
    <recommendedName>
        <fullName evidence="1">Chromo domain-containing protein</fullName>
    </recommendedName>
</protein>